<comment type="caution">
    <text evidence="2">The sequence shown here is derived from an EMBL/GenBank/DDBJ whole genome shotgun (WGS) entry which is preliminary data.</text>
</comment>
<dbReference type="PATRIC" id="fig|1265738.3.peg.413"/>
<dbReference type="InterPro" id="IPR000668">
    <property type="entry name" value="Peptidase_C1A_C"/>
</dbReference>
<dbReference type="GO" id="GO:0008234">
    <property type="term" value="F:cysteine-type peptidase activity"/>
    <property type="evidence" value="ECO:0007669"/>
    <property type="project" value="InterPro"/>
</dbReference>
<dbReference type="OrthoDB" id="3648721at2"/>
<dbReference type="InterPro" id="IPR038765">
    <property type="entry name" value="Papain-like_cys_pep_sf"/>
</dbReference>
<dbReference type="CDD" id="cd02619">
    <property type="entry name" value="Peptidase_C1"/>
    <property type="match status" value="1"/>
</dbReference>
<dbReference type="EMBL" id="ANOG01000062">
    <property type="protein sequence ID" value="EMI22657.1"/>
    <property type="molecule type" value="Genomic_DNA"/>
</dbReference>
<protein>
    <submittedName>
        <fullName evidence="2">Peptidase C1A papain</fullName>
    </submittedName>
</protein>
<sequence length="464" mass="50850">MRNLVAAIASLLVAGICLGQGLKPIPDNEYNALPRYAPTETSEIVTRTVNGQEVSEVRIVDGPLPPLPPAVDLTPFAPAPGYQTFEDCTAWATAYCCLSTQNASLRGINRPSESVDLFSPRFVYSQINGGSDSGSYIFRPNMGPDDSAVGLFQTRGCSSNLLTPYIPKSQNSTGWATLPNNNSFVEAANYPLFQHTKCETVDDIRYALVFGIPVVIAAYTEPSFDSFSGPGIYTWGGIKQGRHAMCIIGYDNVRQAFRVQNSWGQNWGDQGRFWVGYNAFTKLNTPQRNDGWCYEAHAIILSFHKGTQLRSTTNPTVSYYFTPDGGVLRKSDGVRIAAPGQFRAVESTGYYLYGLTNNGDVQYFHGNHWDEITSATFPQGLSGGKAKMMAASGRFLYIITKAGNICGRVPGNQSSSGFPYWEKINLPNGNPPIDIRFRNGDIYVEADDGSLYKRIAGSGWDLQN</sequence>
<feature type="domain" description="Peptidase C1A papain C-terminal" evidence="1">
    <location>
        <begin position="151"/>
        <end position="277"/>
    </location>
</feature>
<proteinExistence type="predicted"/>
<accession>M5S4T8</accession>
<evidence type="ECO:0000259" key="1">
    <source>
        <dbReference type="Pfam" id="PF00112"/>
    </source>
</evidence>
<dbReference type="GO" id="GO:0006508">
    <property type="term" value="P:proteolysis"/>
    <property type="evidence" value="ECO:0007669"/>
    <property type="project" value="InterPro"/>
</dbReference>
<evidence type="ECO:0000313" key="3">
    <source>
        <dbReference type="Proteomes" id="UP000011991"/>
    </source>
</evidence>
<name>M5S4T8_9BACT</name>
<reference evidence="2 3" key="1">
    <citation type="journal article" date="2013" name="Mar. Genomics">
        <title>Expression of sulfatases in Rhodopirellula baltica and the diversity of sulfatases in the genus Rhodopirellula.</title>
        <authorList>
            <person name="Wegner C.E."/>
            <person name="Richter-Heitmann T."/>
            <person name="Klindworth A."/>
            <person name="Klockow C."/>
            <person name="Richter M."/>
            <person name="Achstetter T."/>
            <person name="Glockner F.O."/>
            <person name="Harder J."/>
        </authorList>
    </citation>
    <scope>NUCLEOTIDE SEQUENCE [LARGE SCALE GENOMIC DNA]</scope>
    <source>
        <strain evidence="2 3">SM1</strain>
    </source>
</reference>
<dbReference type="SMART" id="SM00706">
    <property type="entry name" value="TECPR"/>
    <property type="match status" value="2"/>
</dbReference>
<dbReference type="InterPro" id="IPR006624">
    <property type="entry name" value="Beta-propeller_rpt_TECPR"/>
</dbReference>
<keyword evidence="3" id="KW-1185">Reference proteome</keyword>
<evidence type="ECO:0000313" key="2">
    <source>
        <dbReference type="EMBL" id="EMI22657.1"/>
    </source>
</evidence>
<dbReference type="AlphaFoldDB" id="M5S4T8"/>
<dbReference type="Proteomes" id="UP000011991">
    <property type="component" value="Unassembled WGS sequence"/>
</dbReference>
<gene>
    <name evidence="2" type="ORF">RMSM_00412</name>
</gene>
<dbReference type="Gene3D" id="3.90.70.10">
    <property type="entry name" value="Cysteine proteinases"/>
    <property type="match status" value="1"/>
</dbReference>
<dbReference type="SUPFAM" id="SSF54001">
    <property type="entry name" value="Cysteine proteinases"/>
    <property type="match status" value="1"/>
</dbReference>
<organism evidence="2 3">
    <name type="scientific">Rhodopirellula maiorica SM1</name>
    <dbReference type="NCBI Taxonomy" id="1265738"/>
    <lineage>
        <taxon>Bacteria</taxon>
        <taxon>Pseudomonadati</taxon>
        <taxon>Planctomycetota</taxon>
        <taxon>Planctomycetia</taxon>
        <taxon>Pirellulales</taxon>
        <taxon>Pirellulaceae</taxon>
        <taxon>Novipirellula</taxon>
    </lineage>
</organism>
<dbReference type="RefSeq" id="WP_008690764.1">
    <property type="nucleotide sequence ID" value="NZ_ANOG01000062.1"/>
</dbReference>
<dbReference type="Pfam" id="PF00112">
    <property type="entry name" value="Peptidase_C1"/>
    <property type="match status" value="1"/>
</dbReference>